<gene>
    <name evidence="1" type="ORF">DENIS_4892</name>
</gene>
<sequence>MSFKENLLRKMEIDALSERVCASVTAGEDARRLDKEAIGKLLEMGNYQFLQERDMNLCILEAGPDRQKILVLDNDLAIYHTTVADVALRKSPTVKEMISIRNAIKILSDSDVVVSKKADSVRAIQAECIGGLDLYFALADLEEIEKDGVASLENGYGEGVIEAITLFSELLGYVPPPRAFHLAHHDIRGRITRGENGETLFGPMIVYSRQHNTLQMIDAAVSSLKKDRMARIEAVVSGDADATHEGAEVFAVLKTAVMAHREED</sequence>
<comment type="caution">
    <text evidence="1">The sequence shown here is derived from an EMBL/GenBank/DDBJ whole genome shotgun (WGS) entry which is preliminary data.</text>
</comment>
<accession>A0A401G3W7</accession>
<evidence type="ECO:0000313" key="2">
    <source>
        <dbReference type="Proteomes" id="UP000288096"/>
    </source>
</evidence>
<dbReference type="AlphaFoldDB" id="A0A401G3W7"/>
<keyword evidence="2" id="KW-1185">Reference proteome</keyword>
<dbReference type="EMBL" id="BEXT01000001">
    <property type="protein sequence ID" value="GBC63893.1"/>
    <property type="molecule type" value="Genomic_DNA"/>
</dbReference>
<reference evidence="2" key="2">
    <citation type="submission" date="2019-01" db="EMBL/GenBank/DDBJ databases">
        <title>Genome sequence of Desulfonema ishimotonii strain Tokyo 01.</title>
        <authorList>
            <person name="Fukui M."/>
        </authorList>
    </citation>
    <scope>NUCLEOTIDE SEQUENCE [LARGE SCALE GENOMIC DNA]</scope>
    <source>
        <strain evidence="2">Tokyo 01</strain>
    </source>
</reference>
<organism evidence="1 2">
    <name type="scientific">Desulfonema ishimotonii</name>
    <dbReference type="NCBI Taxonomy" id="45657"/>
    <lineage>
        <taxon>Bacteria</taxon>
        <taxon>Pseudomonadati</taxon>
        <taxon>Thermodesulfobacteriota</taxon>
        <taxon>Desulfobacteria</taxon>
        <taxon>Desulfobacterales</taxon>
        <taxon>Desulfococcaceae</taxon>
        <taxon>Desulfonema</taxon>
    </lineage>
</organism>
<protein>
    <submittedName>
        <fullName evidence="1">Uncharacterized protein</fullName>
    </submittedName>
</protein>
<reference evidence="2" key="1">
    <citation type="submission" date="2017-11" db="EMBL/GenBank/DDBJ databases">
        <authorList>
            <person name="Watanabe M."/>
            <person name="Kojima H."/>
        </authorList>
    </citation>
    <scope>NUCLEOTIDE SEQUENCE [LARGE SCALE GENOMIC DNA]</scope>
    <source>
        <strain evidence="2">Tokyo 01</strain>
    </source>
</reference>
<dbReference type="RefSeq" id="WP_124330918.1">
    <property type="nucleotide sequence ID" value="NZ_BEXT01000001.1"/>
</dbReference>
<dbReference type="OrthoDB" id="5414789at2"/>
<name>A0A401G3W7_9BACT</name>
<dbReference type="Proteomes" id="UP000288096">
    <property type="component" value="Unassembled WGS sequence"/>
</dbReference>
<evidence type="ECO:0000313" key="1">
    <source>
        <dbReference type="EMBL" id="GBC63893.1"/>
    </source>
</evidence>
<proteinExistence type="predicted"/>